<protein>
    <submittedName>
        <fullName evidence="2">Uncharacterized protein</fullName>
    </submittedName>
</protein>
<accession>A0A2A7MM54</accession>
<dbReference type="Proteomes" id="UP000220840">
    <property type="component" value="Unassembled WGS sequence"/>
</dbReference>
<dbReference type="STRING" id="137838.GCA_001458595_02835"/>
<organism evidence="2 3">
    <name type="scientific">Clostridium neonatale</name>
    <dbReference type="NCBI Taxonomy" id="137838"/>
    <lineage>
        <taxon>Bacteria</taxon>
        <taxon>Bacillati</taxon>
        <taxon>Bacillota</taxon>
        <taxon>Clostridia</taxon>
        <taxon>Eubacteriales</taxon>
        <taxon>Clostridiaceae</taxon>
        <taxon>Clostridium</taxon>
    </lineage>
</organism>
<sequence length="132" mass="14710">MTKAQDTKELSKLQEVYDGLALGYENTPFNVGVDKDYGVIRFKTDSVDKIDIPYGPTMERVGAKAPAGGFDTSPDPFTGHGFTKDMNDNIIPEYTMQYLKPNEGAELYRVNSETGIEELIAKYVDGKFVKIK</sequence>
<evidence type="ECO:0000313" key="2">
    <source>
        <dbReference type="EMBL" id="PEG32785.1"/>
    </source>
</evidence>
<proteinExistence type="predicted"/>
<keyword evidence="3" id="KW-1185">Reference proteome</keyword>
<evidence type="ECO:0000256" key="1">
    <source>
        <dbReference type="SAM" id="MobiDB-lite"/>
    </source>
</evidence>
<dbReference type="AlphaFoldDB" id="A0A2A7MM54"/>
<feature type="region of interest" description="Disordered" evidence="1">
    <location>
        <begin position="63"/>
        <end position="82"/>
    </location>
</feature>
<dbReference type="OrthoDB" id="2048906at2"/>
<reference evidence="2 3" key="1">
    <citation type="submission" date="2017-10" db="EMBL/GenBank/DDBJ databases">
        <title>Effective Description of Clostridium neonatale sp. nov. linked to necrotizing enterocolitis in neonates and a clarification of species assignable to the genus Clostridium (Prazmowski 1880) emend. Lawson and Rainey 2016.</title>
        <authorList>
            <person name="Bernard K."/>
            <person name="Burdz T."/>
            <person name="Wiebe D."/>
            <person name="Balcewich B."/>
            <person name="Alfa M."/>
            <person name="Bernier A.-M."/>
        </authorList>
    </citation>
    <scope>NUCLEOTIDE SEQUENCE [LARGE SCALE GENOMIC DNA]</scope>
    <source>
        <strain evidence="2 3">LCDC99A005</strain>
    </source>
</reference>
<name>A0A2A7MM54_9CLOT</name>
<gene>
    <name evidence="2" type="ORF">CQ394_06835</name>
</gene>
<comment type="caution">
    <text evidence="2">The sequence shown here is derived from an EMBL/GenBank/DDBJ whole genome shotgun (WGS) entry which is preliminary data.</text>
</comment>
<evidence type="ECO:0000313" key="3">
    <source>
        <dbReference type="Proteomes" id="UP000220840"/>
    </source>
</evidence>
<dbReference type="EMBL" id="PDCJ01000001">
    <property type="protein sequence ID" value="PEG32785.1"/>
    <property type="molecule type" value="Genomic_DNA"/>
</dbReference>